<dbReference type="GO" id="GO:0016020">
    <property type="term" value="C:membrane"/>
    <property type="evidence" value="ECO:0007669"/>
    <property type="project" value="TreeGrafter"/>
</dbReference>
<evidence type="ECO:0000256" key="3">
    <source>
        <dbReference type="RuleBase" id="RU000363"/>
    </source>
</evidence>
<dbReference type="PANTHER" id="PTHR44196">
    <property type="entry name" value="DEHYDROGENASE/REDUCTASE SDR FAMILY MEMBER 7B"/>
    <property type="match status" value="1"/>
</dbReference>
<dbReference type="AlphaFoldDB" id="A0A1E5QMJ0"/>
<dbReference type="EMBL" id="MJGC01000044">
    <property type="protein sequence ID" value="OEJ75814.1"/>
    <property type="molecule type" value="Genomic_DNA"/>
</dbReference>
<dbReference type="GO" id="GO:0016491">
    <property type="term" value="F:oxidoreductase activity"/>
    <property type="evidence" value="ECO:0007669"/>
    <property type="project" value="UniProtKB-KW"/>
</dbReference>
<protein>
    <submittedName>
        <fullName evidence="5">Short-chain dehydrogenase/reductase</fullName>
    </submittedName>
</protein>
<dbReference type="InterPro" id="IPR002347">
    <property type="entry name" value="SDR_fam"/>
</dbReference>
<comment type="similarity">
    <text evidence="1 3">Belongs to the short-chain dehydrogenases/reductases (SDR) family.</text>
</comment>
<dbReference type="PROSITE" id="PS00061">
    <property type="entry name" value="ADH_SHORT"/>
    <property type="match status" value="1"/>
</dbReference>
<evidence type="ECO:0000259" key="4">
    <source>
        <dbReference type="SMART" id="SM00822"/>
    </source>
</evidence>
<dbReference type="SUPFAM" id="SSF51735">
    <property type="entry name" value="NAD(P)-binding Rossmann-fold domains"/>
    <property type="match status" value="1"/>
</dbReference>
<dbReference type="InterPro" id="IPR036291">
    <property type="entry name" value="NAD(P)-bd_dom_sf"/>
</dbReference>
<dbReference type="STRING" id="1781255.BH720_07750"/>
<dbReference type="InterPro" id="IPR020904">
    <property type="entry name" value="Sc_DH/Rdtase_CS"/>
</dbReference>
<organism evidence="5">
    <name type="scientific">Desertifilum tharense IPPAS B-1220</name>
    <dbReference type="NCBI Taxonomy" id="1781255"/>
    <lineage>
        <taxon>Bacteria</taxon>
        <taxon>Bacillati</taxon>
        <taxon>Cyanobacteriota</taxon>
        <taxon>Cyanophyceae</taxon>
        <taxon>Desertifilales</taxon>
        <taxon>Desertifilaceae</taxon>
        <taxon>Desertifilum</taxon>
    </lineage>
</organism>
<evidence type="ECO:0000313" key="5">
    <source>
        <dbReference type="EMBL" id="OEJ75814.1"/>
    </source>
</evidence>
<dbReference type="PANTHER" id="PTHR44196:SF1">
    <property type="entry name" value="DEHYDROGENASE_REDUCTASE SDR FAMILY MEMBER 7B"/>
    <property type="match status" value="1"/>
</dbReference>
<feature type="domain" description="Ketoreductase" evidence="4">
    <location>
        <begin position="5"/>
        <end position="191"/>
    </location>
</feature>
<reference evidence="5" key="1">
    <citation type="submission" date="2016-09" db="EMBL/GenBank/DDBJ databases">
        <title>Draft genome of thermotolerant cyanobacterium Desertifilum sp. strain IPPAS B-1220.</title>
        <authorList>
            <person name="Sinetova M.A."/>
            <person name="Bolakhan K."/>
            <person name="Zayadan B.K."/>
            <person name="Mironov K.S."/>
            <person name="Ustinova V."/>
            <person name="Kupriyanova E.V."/>
            <person name="Sidorov R.A."/>
            <person name="Skrypnik A.N."/>
            <person name="Gogoleva N.E."/>
            <person name="Gogolev Y.V."/>
            <person name="Los D.A."/>
        </authorList>
    </citation>
    <scope>NUCLEOTIDE SEQUENCE [LARGE SCALE GENOMIC DNA]</scope>
    <source>
        <strain evidence="5">IPPAS B-1220</strain>
    </source>
</reference>
<keyword evidence="2" id="KW-0560">Oxidoreductase</keyword>
<evidence type="ECO:0000256" key="1">
    <source>
        <dbReference type="ARBA" id="ARBA00006484"/>
    </source>
</evidence>
<gene>
    <name evidence="5" type="ORF">BH720_07750</name>
</gene>
<sequence>MTTSPVILLTGASSGIGAACALVFAQKISGVRLAIAARSQDKLEALAEKCRSLGAEVLVIPADLGKVEQAEAVAQKTLSHFGQVDVLINNAGYGQMGPLELIPAAQAQRQFEVNVLGPLALIRVLIPAMRDRGGGRIINVSSLGGRVAFPVGGLYSASKHALEGLSDSLRREVSPFNIKVIVVEPGPVTTDFFTASSQVAPEGLLSAKDSLYQPALEVVENIEQKTAALAWSSERVANVIFKAMIERYPRARYVAATAGNLMLLMMTKVLPTWAVDLFWQKFYGIDRVEKAWKQKNKAS</sequence>
<dbReference type="CDD" id="cd05374">
    <property type="entry name" value="17beta-HSD-like_SDR_c"/>
    <property type="match status" value="1"/>
</dbReference>
<dbReference type="PRINTS" id="PR00080">
    <property type="entry name" value="SDRFAMILY"/>
</dbReference>
<comment type="caution">
    <text evidence="5">The sequence shown here is derived from an EMBL/GenBank/DDBJ whole genome shotgun (WGS) entry which is preliminary data.</text>
</comment>
<dbReference type="OrthoDB" id="9775296at2"/>
<evidence type="ECO:0000256" key="2">
    <source>
        <dbReference type="ARBA" id="ARBA00023002"/>
    </source>
</evidence>
<dbReference type="SMART" id="SM00822">
    <property type="entry name" value="PKS_KR"/>
    <property type="match status" value="1"/>
</dbReference>
<dbReference type="PRINTS" id="PR00081">
    <property type="entry name" value="GDHRDH"/>
</dbReference>
<name>A0A1E5QMJ0_9CYAN</name>
<accession>A0A1E5QMJ0</accession>
<dbReference type="Pfam" id="PF00106">
    <property type="entry name" value="adh_short"/>
    <property type="match status" value="1"/>
</dbReference>
<dbReference type="InterPro" id="IPR057326">
    <property type="entry name" value="KR_dom"/>
</dbReference>
<dbReference type="Gene3D" id="3.40.50.720">
    <property type="entry name" value="NAD(P)-binding Rossmann-like Domain"/>
    <property type="match status" value="1"/>
</dbReference>
<proteinExistence type="inferred from homology"/>